<dbReference type="Gene3D" id="3.30.200.20">
    <property type="entry name" value="Phosphorylase Kinase, domain 1"/>
    <property type="match status" value="1"/>
</dbReference>
<dbReference type="AlphaFoldDB" id="A0A3A1QVM6"/>
<dbReference type="OrthoDB" id="48950at2"/>
<proteinExistence type="inferred from homology"/>
<dbReference type="GO" id="GO:0019202">
    <property type="term" value="F:amino acid kinase activity"/>
    <property type="evidence" value="ECO:0007669"/>
    <property type="project" value="TreeGrafter"/>
</dbReference>
<protein>
    <recommendedName>
        <fullName evidence="2">Aminoglycoside phosphotransferase domain-containing protein</fullName>
    </recommendedName>
</protein>
<dbReference type="InterPro" id="IPR011009">
    <property type="entry name" value="Kinase-like_dom_sf"/>
</dbReference>
<dbReference type="PANTHER" id="PTHR21064">
    <property type="entry name" value="AMINOGLYCOSIDE PHOSPHOTRANSFERASE DOMAIN-CONTAINING PROTEIN-RELATED"/>
    <property type="match status" value="1"/>
</dbReference>
<evidence type="ECO:0000313" key="3">
    <source>
        <dbReference type="EMBL" id="RIW32054.1"/>
    </source>
</evidence>
<organism evidence="3 4">
    <name type="scientific">Bacillus salacetis</name>
    <dbReference type="NCBI Taxonomy" id="2315464"/>
    <lineage>
        <taxon>Bacteria</taxon>
        <taxon>Bacillati</taxon>
        <taxon>Bacillota</taxon>
        <taxon>Bacilli</taxon>
        <taxon>Bacillales</taxon>
        <taxon>Bacillaceae</taxon>
        <taxon>Bacillus</taxon>
    </lineage>
</organism>
<evidence type="ECO:0000313" key="4">
    <source>
        <dbReference type="Proteomes" id="UP000265801"/>
    </source>
</evidence>
<dbReference type="InterPro" id="IPR002575">
    <property type="entry name" value="Aminoglycoside_PTrfase"/>
</dbReference>
<evidence type="ECO:0000259" key="2">
    <source>
        <dbReference type="Pfam" id="PF01636"/>
    </source>
</evidence>
<comment type="caution">
    <text evidence="3">The sequence shown here is derived from an EMBL/GenBank/DDBJ whole genome shotgun (WGS) entry which is preliminary data.</text>
</comment>
<gene>
    <name evidence="3" type="ORF">D3H55_14380</name>
</gene>
<dbReference type="SUPFAM" id="SSF56112">
    <property type="entry name" value="Protein kinase-like (PK-like)"/>
    <property type="match status" value="1"/>
</dbReference>
<evidence type="ECO:0000256" key="1">
    <source>
        <dbReference type="ARBA" id="ARBA00038240"/>
    </source>
</evidence>
<keyword evidence="4" id="KW-1185">Reference proteome</keyword>
<dbReference type="PANTHER" id="PTHR21064:SF6">
    <property type="entry name" value="AMINOGLYCOSIDE PHOSPHOTRANSFERASE DOMAIN-CONTAINING PROTEIN"/>
    <property type="match status" value="1"/>
</dbReference>
<dbReference type="InterPro" id="IPR050249">
    <property type="entry name" value="Pseudomonas-type_ThrB"/>
</dbReference>
<comment type="similarity">
    <text evidence="1">Belongs to the pseudomonas-type ThrB family.</text>
</comment>
<reference evidence="3 4" key="1">
    <citation type="submission" date="2018-09" db="EMBL/GenBank/DDBJ databases">
        <title>Bacillus saliacetes sp. nov., isolated from Thai shrimp paste (Ka-pi).</title>
        <authorList>
            <person name="Daroonpunt R."/>
            <person name="Tanasupawat S."/>
            <person name="Yiamsombut S."/>
        </authorList>
    </citation>
    <scope>NUCLEOTIDE SEQUENCE [LARGE SCALE GENOMIC DNA]</scope>
    <source>
        <strain evidence="3 4">SKP7-4</strain>
    </source>
</reference>
<feature type="domain" description="Aminoglycoside phosphotransferase" evidence="2">
    <location>
        <begin position="47"/>
        <end position="268"/>
    </location>
</feature>
<dbReference type="Gene3D" id="3.90.1200.10">
    <property type="match status" value="1"/>
</dbReference>
<dbReference type="Proteomes" id="UP000265801">
    <property type="component" value="Unassembled WGS sequence"/>
</dbReference>
<dbReference type="Pfam" id="PF01636">
    <property type="entry name" value="APH"/>
    <property type="match status" value="1"/>
</dbReference>
<sequence length="333" mass="38472">MNRLVEKQKEVPMPRYKPDHSEVEKLCKEYQVGELLTIDGELGGLFNVNLKITTSSGQYVLRIHSGLSLEEHLHAEKILLKKLRGNGVPALTPLDTKEGCYYTKLHNRIVQLTPFVESAPFRFSSEQVYQCGQVLRNFHDVLKIEKAIPVPLWSNYPSESVLKEGMEIFTDQQQKIHDDFLIKEAKKLYQSVMAQWLPKEASLPKVVIHGDWHPWNLLFNEGNEINNILDFDFLQRGERIHDIAYFLWAIRKTEGYEESAKHFLKGYGSLTGIEVEMLPVAMARASLFFICTASFVSNPVLELQVQLKDQKPFIEWVLSQEGKACVRRWPMLR</sequence>
<dbReference type="RefSeq" id="WP_119547804.1">
    <property type="nucleotide sequence ID" value="NZ_QXIR01000019.1"/>
</dbReference>
<accession>A0A3A1QVM6</accession>
<dbReference type="EMBL" id="QXIR01000019">
    <property type="protein sequence ID" value="RIW32054.1"/>
    <property type="molecule type" value="Genomic_DNA"/>
</dbReference>
<name>A0A3A1QVM6_9BACI</name>